<evidence type="ECO:0000256" key="1">
    <source>
        <dbReference type="ARBA" id="ARBA00009998"/>
    </source>
</evidence>
<dbReference type="Proteomes" id="UP001524478">
    <property type="component" value="Unassembled WGS sequence"/>
</dbReference>
<dbReference type="PIRSF" id="PIRSF006488">
    <property type="entry name" value="Exonuc_VII_S"/>
    <property type="match status" value="1"/>
</dbReference>
<dbReference type="PANTHER" id="PTHR34137:SF1">
    <property type="entry name" value="EXODEOXYRIBONUCLEASE 7 SMALL SUBUNIT"/>
    <property type="match status" value="1"/>
</dbReference>
<dbReference type="InterPro" id="IPR037004">
    <property type="entry name" value="Exonuc_VII_ssu_sf"/>
</dbReference>
<keyword evidence="2 6" id="KW-0963">Cytoplasm</keyword>
<comment type="caution">
    <text evidence="7">The sequence shown here is derived from an EMBL/GenBank/DDBJ whole genome shotgun (WGS) entry which is preliminary data.</text>
</comment>
<keyword evidence="8" id="KW-1185">Reference proteome</keyword>
<dbReference type="PANTHER" id="PTHR34137">
    <property type="entry name" value="EXODEOXYRIBONUCLEASE 7 SMALL SUBUNIT"/>
    <property type="match status" value="1"/>
</dbReference>
<comment type="function">
    <text evidence="6">Bidirectionally degrades single-stranded DNA into large acid-insoluble oligonucleotides, which are then degraded further into small acid-soluble oligonucleotides.</text>
</comment>
<gene>
    <name evidence="6 7" type="primary">xseB</name>
    <name evidence="7" type="ORF">NE686_00925</name>
</gene>
<evidence type="ECO:0000256" key="2">
    <source>
        <dbReference type="ARBA" id="ARBA00022490"/>
    </source>
</evidence>
<evidence type="ECO:0000256" key="6">
    <source>
        <dbReference type="HAMAP-Rule" id="MF_00337"/>
    </source>
</evidence>
<comment type="subcellular location">
    <subcellularLocation>
        <location evidence="6">Cytoplasm</location>
    </subcellularLocation>
</comment>
<dbReference type="GO" id="GO:0008855">
    <property type="term" value="F:exodeoxyribonuclease VII activity"/>
    <property type="evidence" value="ECO:0007669"/>
    <property type="project" value="UniProtKB-EC"/>
</dbReference>
<organism evidence="7 8">
    <name type="scientific">Tissierella carlieri</name>
    <dbReference type="NCBI Taxonomy" id="689904"/>
    <lineage>
        <taxon>Bacteria</taxon>
        <taxon>Bacillati</taxon>
        <taxon>Bacillota</taxon>
        <taxon>Tissierellia</taxon>
        <taxon>Tissierellales</taxon>
        <taxon>Tissierellaceae</taxon>
        <taxon>Tissierella</taxon>
    </lineage>
</organism>
<keyword evidence="5 6" id="KW-0269">Exonuclease</keyword>
<dbReference type="RefSeq" id="WP_256310140.1">
    <property type="nucleotide sequence ID" value="NZ_JANGAC010000001.1"/>
</dbReference>
<evidence type="ECO:0000256" key="4">
    <source>
        <dbReference type="ARBA" id="ARBA00022801"/>
    </source>
</evidence>
<evidence type="ECO:0000256" key="5">
    <source>
        <dbReference type="ARBA" id="ARBA00022839"/>
    </source>
</evidence>
<dbReference type="Gene3D" id="1.10.287.1040">
    <property type="entry name" value="Exonuclease VII, small subunit"/>
    <property type="match status" value="1"/>
</dbReference>
<dbReference type="Pfam" id="PF02609">
    <property type="entry name" value="Exonuc_VII_S"/>
    <property type="match status" value="1"/>
</dbReference>
<comment type="catalytic activity">
    <reaction evidence="6">
        <text>Exonucleolytic cleavage in either 5'- to 3'- or 3'- to 5'-direction to yield nucleoside 5'-phosphates.</text>
        <dbReference type="EC" id="3.1.11.6"/>
    </reaction>
</comment>
<comment type="subunit">
    <text evidence="6">Heterooligomer composed of large and small subunits.</text>
</comment>
<reference evidence="7 8" key="1">
    <citation type="submission" date="2022-06" db="EMBL/GenBank/DDBJ databases">
        <title>Isolation of gut microbiota from human fecal samples.</title>
        <authorList>
            <person name="Pamer E.G."/>
            <person name="Barat B."/>
            <person name="Waligurski E."/>
            <person name="Medina S."/>
            <person name="Paddock L."/>
            <person name="Mostad J."/>
        </authorList>
    </citation>
    <scope>NUCLEOTIDE SEQUENCE [LARGE SCALE GENOMIC DNA]</scope>
    <source>
        <strain evidence="7 8">DFI.7.95</strain>
    </source>
</reference>
<dbReference type="NCBIfam" id="TIGR01280">
    <property type="entry name" value="xseB"/>
    <property type="match status" value="1"/>
</dbReference>
<evidence type="ECO:0000313" key="8">
    <source>
        <dbReference type="Proteomes" id="UP001524478"/>
    </source>
</evidence>
<dbReference type="EC" id="3.1.11.6" evidence="6"/>
<dbReference type="SUPFAM" id="SSF116842">
    <property type="entry name" value="XseB-like"/>
    <property type="match status" value="1"/>
</dbReference>
<dbReference type="InterPro" id="IPR003761">
    <property type="entry name" value="Exonuc_VII_S"/>
</dbReference>
<accession>A0ABT1S6D8</accession>
<name>A0ABT1S6D8_9FIRM</name>
<evidence type="ECO:0000313" key="7">
    <source>
        <dbReference type="EMBL" id="MCQ4921632.1"/>
    </source>
</evidence>
<sequence>MKNKDLTYEEAILKLESILKELEEENCTLNDSLDKFKKGMDIYNYCNELLSKAEGEIKILLKDDNGNMVDVEFPVEG</sequence>
<keyword evidence="4 6" id="KW-0378">Hydrolase</keyword>
<evidence type="ECO:0000256" key="3">
    <source>
        <dbReference type="ARBA" id="ARBA00022722"/>
    </source>
</evidence>
<keyword evidence="3 6" id="KW-0540">Nuclease</keyword>
<dbReference type="EMBL" id="JANGAC010000001">
    <property type="protein sequence ID" value="MCQ4921632.1"/>
    <property type="molecule type" value="Genomic_DNA"/>
</dbReference>
<proteinExistence type="inferred from homology"/>
<comment type="similarity">
    <text evidence="1 6">Belongs to the XseB family.</text>
</comment>
<dbReference type="HAMAP" id="MF_00337">
    <property type="entry name" value="Exonuc_7_S"/>
    <property type="match status" value="1"/>
</dbReference>
<protein>
    <recommendedName>
        <fullName evidence="6">Exodeoxyribonuclease 7 small subunit</fullName>
        <ecNumber evidence="6">3.1.11.6</ecNumber>
    </recommendedName>
    <alternativeName>
        <fullName evidence="6">Exodeoxyribonuclease VII small subunit</fullName>
        <shortName evidence="6">Exonuclease VII small subunit</shortName>
    </alternativeName>
</protein>